<keyword evidence="2" id="KW-1185">Reference proteome</keyword>
<gene>
    <name evidence="1" type="ordered locus">RB10018</name>
</gene>
<accession>Q7UKQ4</accession>
<sequence length="287" mass="32435">MNGLVLSFFRVTFGILTPRKKPELSTGDWLPEGRAPHKITPILGVLHAESGWRAFPRGGSILPTRLTQTFCAFHASTKCSAANAQAARFLRSNVNDSLCNTLTEFGLTLAEYVMLNLVHYEPRRVDNAPGYARGLVDATVIPVPTAASCKAAIRTLCDRKLTRIINDESQLEIQRFVKDLDCIGPTDGIPYIGQFDYTIAGAKLWRDVLNFNHSDFGTDYYWNNYVCFIRRRAAINVYTFDTDRADDSAASCELTPVSPWAPIGRWRSQWWREIPHGFRRQFLPDID</sequence>
<name>Q7UKQ4_RHOBA</name>
<proteinExistence type="predicted"/>
<dbReference type="STRING" id="243090.RB10018"/>
<evidence type="ECO:0000313" key="2">
    <source>
        <dbReference type="Proteomes" id="UP000001025"/>
    </source>
</evidence>
<dbReference type="HOGENOM" id="CLU_969352_0_0_0"/>
<reference evidence="1 2" key="1">
    <citation type="journal article" date="2003" name="Proc. Natl. Acad. Sci. U.S.A.">
        <title>Complete genome sequence of the marine planctomycete Pirellula sp. strain 1.</title>
        <authorList>
            <person name="Gloeckner F.O."/>
            <person name="Kube M."/>
            <person name="Bauer M."/>
            <person name="Teeling H."/>
            <person name="Lombardot T."/>
            <person name="Ludwig W."/>
            <person name="Gade D."/>
            <person name="Beck A."/>
            <person name="Borzym K."/>
            <person name="Heitmann K."/>
            <person name="Rabus R."/>
            <person name="Schlesner H."/>
            <person name="Amann R."/>
            <person name="Reinhardt R."/>
        </authorList>
    </citation>
    <scope>NUCLEOTIDE SEQUENCE [LARGE SCALE GENOMIC DNA]</scope>
    <source>
        <strain evidence="2">DSM 10527 / NCIMB 13988 / SH1</strain>
    </source>
</reference>
<protein>
    <submittedName>
        <fullName evidence="1">Uncharacterized protein</fullName>
    </submittedName>
</protein>
<evidence type="ECO:0000313" key="1">
    <source>
        <dbReference type="EMBL" id="CAD76578.1"/>
    </source>
</evidence>
<dbReference type="EnsemblBacteria" id="CAD76578">
    <property type="protein sequence ID" value="CAD76578"/>
    <property type="gene ID" value="RB10018"/>
</dbReference>
<dbReference type="Proteomes" id="UP000001025">
    <property type="component" value="Chromosome"/>
</dbReference>
<dbReference type="AlphaFoldDB" id="Q7UKQ4"/>
<organism evidence="1 2">
    <name type="scientific">Rhodopirellula baltica (strain DSM 10527 / NCIMB 13988 / SH1)</name>
    <dbReference type="NCBI Taxonomy" id="243090"/>
    <lineage>
        <taxon>Bacteria</taxon>
        <taxon>Pseudomonadati</taxon>
        <taxon>Planctomycetota</taxon>
        <taxon>Planctomycetia</taxon>
        <taxon>Pirellulales</taxon>
        <taxon>Pirellulaceae</taxon>
        <taxon>Rhodopirellula</taxon>
    </lineage>
</organism>
<dbReference type="KEGG" id="rba:RB10018"/>
<dbReference type="OrthoDB" id="281666at2"/>
<dbReference type="InParanoid" id="Q7UKQ4"/>
<dbReference type="EMBL" id="BX294150">
    <property type="protein sequence ID" value="CAD76578.1"/>
    <property type="molecule type" value="Genomic_DNA"/>
</dbReference>